<feature type="domain" description="Methyltransferase" evidence="5">
    <location>
        <begin position="49"/>
        <end position="139"/>
    </location>
</feature>
<gene>
    <name evidence="6" type="ORF">D1B31_10260</name>
</gene>
<dbReference type="InterPro" id="IPR023553">
    <property type="entry name" value="Uncharacterised_MeTfrase_YrrT"/>
</dbReference>
<protein>
    <recommendedName>
        <fullName evidence="4">Uncharacterized methyltransferase D1B31_10260</fullName>
        <ecNumber evidence="4">2.1.1.-</ecNumber>
    </recommendedName>
</protein>
<evidence type="ECO:0000313" key="7">
    <source>
        <dbReference type="Proteomes" id="UP000284416"/>
    </source>
</evidence>
<dbReference type="OrthoDB" id="465705at2"/>
<keyword evidence="7" id="KW-1185">Reference proteome</keyword>
<dbReference type="SUPFAM" id="SSF53335">
    <property type="entry name" value="S-adenosyl-L-methionine-dependent methyltransferases"/>
    <property type="match status" value="1"/>
</dbReference>
<dbReference type="Gene3D" id="3.40.50.150">
    <property type="entry name" value="Vaccinia Virus protein VP39"/>
    <property type="match status" value="1"/>
</dbReference>
<accession>A0A417YTV3</accession>
<name>A0A417YTV3_9BACI</name>
<dbReference type="HAMAP" id="MF_02100">
    <property type="entry name" value="Methyltr_YrrT"/>
    <property type="match status" value="1"/>
</dbReference>
<dbReference type="InterPro" id="IPR029063">
    <property type="entry name" value="SAM-dependent_MTases_sf"/>
</dbReference>
<evidence type="ECO:0000256" key="3">
    <source>
        <dbReference type="ARBA" id="ARBA00022691"/>
    </source>
</evidence>
<reference evidence="6 7" key="1">
    <citation type="journal article" date="2017" name="Int. J. Syst. Evol. Microbiol.">
        <title>Bacillus notoginsengisoli sp. nov., a novel bacterium isolated from the rhizosphere of Panax notoginseng.</title>
        <authorList>
            <person name="Zhang M.Y."/>
            <person name="Cheng J."/>
            <person name="Cai Y."/>
            <person name="Zhang T.Y."/>
            <person name="Wu Y.Y."/>
            <person name="Manikprabhu D."/>
            <person name="Li W.J."/>
            <person name="Zhang Y.X."/>
        </authorList>
    </citation>
    <scope>NUCLEOTIDE SEQUENCE [LARGE SCALE GENOMIC DNA]</scope>
    <source>
        <strain evidence="6 7">JCM 30743</strain>
    </source>
</reference>
<dbReference type="AlphaFoldDB" id="A0A417YTV3"/>
<comment type="caution">
    <text evidence="6">The sequence shown here is derived from an EMBL/GenBank/DDBJ whole genome shotgun (WGS) entry which is preliminary data.</text>
</comment>
<organism evidence="6 7">
    <name type="scientific">Neobacillus notoginsengisoli</name>
    <dbReference type="NCBI Taxonomy" id="1578198"/>
    <lineage>
        <taxon>Bacteria</taxon>
        <taxon>Bacillati</taxon>
        <taxon>Bacillota</taxon>
        <taxon>Bacilli</taxon>
        <taxon>Bacillales</taxon>
        <taxon>Bacillaceae</taxon>
        <taxon>Neobacillus</taxon>
    </lineage>
</organism>
<dbReference type="CDD" id="cd02440">
    <property type="entry name" value="AdoMet_MTases"/>
    <property type="match status" value="1"/>
</dbReference>
<dbReference type="GO" id="GO:0008757">
    <property type="term" value="F:S-adenosylmethionine-dependent methyltransferase activity"/>
    <property type="evidence" value="ECO:0007669"/>
    <property type="project" value="UniProtKB-UniRule"/>
</dbReference>
<keyword evidence="2 4" id="KW-0808">Transferase</keyword>
<dbReference type="Pfam" id="PF13649">
    <property type="entry name" value="Methyltransf_25"/>
    <property type="match status" value="1"/>
</dbReference>
<keyword evidence="3 4" id="KW-0949">S-adenosyl-L-methionine</keyword>
<proteinExistence type="inferred from homology"/>
<evidence type="ECO:0000256" key="4">
    <source>
        <dbReference type="HAMAP-Rule" id="MF_02100"/>
    </source>
</evidence>
<evidence type="ECO:0000256" key="2">
    <source>
        <dbReference type="ARBA" id="ARBA00022679"/>
    </source>
</evidence>
<feature type="binding site" evidence="4">
    <location>
        <position position="97"/>
    </location>
    <ligand>
        <name>S-adenosyl-L-methionine</name>
        <dbReference type="ChEBI" id="CHEBI:59789"/>
    </ligand>
</feature>
<dbReference type="EMBL" id="QWEG01000006">
    <property type="protein sequence ID" value="RHW40578.1"/>
    <property type="molecule type" value="Genomic_DNA"/>
</dbReference>
<dbReference type="Proteomes" id="UP000284416">
    <property type="component" value="Unassembled WGS sequence"/>
</dbReference>
<dbReference type="EC" id="2.1.1.-" evidence="4"/>
<evidence type="ECO:0000313" key="6">
    <source>
        <dbReference type="EMBL" id="RHW40578.1"/>
    </source>
</evidence>
<comment type="similarity">
    <text evidence="4">Belongs to the methyltransferase superfamily. YrrT family.</text>
</comment>
<sequence>MGREFLDLFEVWADSYDQSVDGHDKEYAEVFRGYEDILDSVASRAAGHVVEFGLGTGNLTMLLLSRGHKVTGIEPSPAMRKIAEEKLSGRASILDGDFLNFPELDEPRTFVSTYAFHHLTDDEKKEAIALYGKILPVGGKIVFADTMYESKEAFNNAINDAKNKGFHNLAADLEREYYTTIPILQNMLEENGFRSSFTKCNEFVWLMEAIKKE</sequence>
<keyword evidence="1 4" id="KW-0489">Methyltransferase</keyword>
<dbReference type="PANTHER" id="PTHR43861">
    <property type="entry name" value="TRANS-ACONITATE 2-METHYLTRANSFERASE-RELATED"/>
    <property type="match status" value="1"/>
</dbReference>
<evidence type="ECO:0000259" key="5">
    <source>
        <dbReference type="Pfam" id="PF13649"/>
    </source>
</evidence>
<dbReference type="RefSeq" id="WP_118920697.1">
    <property type="nucleotide sequence ID" value="NZ_QWEG01000006.1"/>
</dbReference>
<evidence type="ECO:0000256" key="1">
    <source>
        <dbReference type="ARBA" id="ARBA00022603"/>
    </source>
</evidence>
<dbReference type="GO" id="GO:0032259">
    <property type="term" value="P:methylation"/>
    <property type="evidence" value="ECO:0007669"/>
    <property type="project" value="UniProtKB-KW"/>
</dbReference>
<dbReference type="InterPro" id="IPR041698">
    <property type="entry name" value="Methyltransf_25"/>
</dbReference>
<feature type="binding site" evidence="4">
    <location>
        <position position="74"/>
    </location>
    <ligand>
        <name>S-adenosyl-L-methionine</name>
        <dbReference type="ChEBI" id="CHEBI:59789"/>
    </ligand>
</feature>
<feature type="binding site" evidence="4">
    <location>
        <position position="53"/>
    </location>
    <ligand>
        <name>S-adenosyl-L-methionine</name>
        <dbReference type="ChEBI" id="CHEBI:59789"/>
    </ligand>
</feature>
<comment type="function">
    <text evidence="4">Could be a S-adenosyl-L-methionine-dependent methyltransferase.</text>
</comment>